<keyword evidence="3" id="KW-1185">Reference proteome</keyword>
<feature type="domain" description="F-box associated beta-propeller type 1" evidence="1">
    <location>
        <begin position="3"/>
        <end position="169"/>
    </location>
</feature>
<evidence type="ECO:0000313" key="2">
    <source>
        <dbReference type="EMBL" id="KAK9285717.1"/>
    </source>
</evidence>
<dbReference type="EMBL" id="JBBPBK010000005">
    <property type="protein sequence ID" value="KAK9285717.1"/>
    <property type="molecule type" value="Genomic_DNA"/>
</dbReference>
<gene>
    <name evidence="2" type="ORF">L1049_024916</name>
</gene>
<sequence length="222" mass="25260">MAEVYTLGTASWRCIGYAPHSPNGSVLPTFLNGAIHWSCDKSDSSDFIIAFDFDNEEFYVVPPPIHFGKKQKREIYRRPIGVLLGCLCLTDAPSYGDHLDIWVMKDYAVQESWTKEFVIPLYSGSLFHPIKYLTNGDILMVYAEQALVSYNYAKKRLRYLDIRGVDSKYEAIVHTPNLVSLKDIMMGDNLEVQNVRSRCADSEEAVTPFLVECKPRGLRFVS</sequence>
<dbReference type="Pfam" id="PF07734">
    <property type="entry name" value="FBA_1"/>
    <property type="match status" value="1"/>
</dbReference>
<protein>
    <recommendedName>
        <fullName evidence="1">F-box associated beta-propeller type 1 domain-containing protein</fullName>
    </recommendedName>
</protein>
<dbReference type="InterPro" id="IPR006527">
    <property type="entry name" value="F-box-assoc_dom_typ1"/>
</dbReference>
<proteinExistence type="predicted"/>
<dbReference type="InterPro" id="IPR017451">
    <property type="entry name" value="F-box-assoc_interact_dom"/>
</dbReference>
<dbReference type="Proteomes" id="UP001415857">
    <property type="component" value="Unassembled WGS sequence"/>
</dbReference>
<dbReference type="PANTHER" id="PTHR31111:SF136">
    <property type="entry name" value="F-BOX ASSOCIATED DOMAIN-CONTAINING PROTEIN"/>
    <property type="match status" value="1"/>
</dbReference>
<dbReference type="PANTHER" id="PTHR31111">
    <property type="entry name" value="BNAA05G37150D PROTEIN-RELATED"/>
    <property type="match status" value="1"/>
</dbReference>
<evidence type="ECO:0000313" key="3">
    <source>
        <dbReference type="Proteomes" id="UP001415857"/>
    </source>
</evidence>
<comment type="caution">
    <text evidence="2">The sequence shown here is derived from an EMBL/GenBank/DDBJ whole genome shotgun (WGS) entry which is preliminary data.</text>
</comment>
<dbReference type="NCBIfam" id="TIGR01640">
    <property type="entry name" value="F_box_assoc_1"/>
    <property type="match status" value="1"/>
</dbReference>
<accession>A0AAP0RVZ3</accession>
<dbReference type="AlphaFoldDB" id="A0AAP0RVZ3"/>
<reference evidence="2 3" key="1">
    <citation type="journal article" date="2024" name="Plant J.">
        <title>Genome sequences and population genomics reveal climatic adaptation and genomic divergence between two closely related sweetgum species.</title>
        <authorList>
            <person name="Xu W.Q."/>
            <person name="Ren C.Q."/>
            <person name="Zhang X.Y."/>
            <person name="Comes H.P."/>
            <person name="Liu X.H."/>
            <person name="Li Y.G."/>
            <person name="Kettle C.J."/>
            <person name="Jalonen R."/>
            <person name="Gaisberger H."/>
            <person name="Ma Y.Z."/>
            <person name="Qiu Y.X."/>
        </authorList>
    </citation>
    <scope>NUCLEOTIDE SEQUENCE [LARGE SCALE GENOMIC DNA]</scope>
    <source>
        <strain evidence="2">Hangzhou</strain>
    </source>
</reference>
<evidence type="ECO:0000259" key="1">
    <source>
        <dbReference type="Pfam" id="PF07734"/>
    </source>
</evidence>
<organism evidence="2 3">
    <name type="scientific">Liquidambar formosana</name>
    <name type="common">Formosan gum</name>
    <dbReference type="NCBI Taxonomy" id="63359"/>
    <lineage>
        <taxon>Eukaryota</taxon>
        <taxon>Viridiplantae</taxon>
        <taxon>Streptophyta</taxon>
        <taxon>Embryophyta</taxon>
        <taxon>Tracheophyta</taxon>
        <taxon>Spermatophyta</taxon>
        <taxon>Magnoliopsida</taxon>
        <taxon>eudicotyledons</taxon>
        <taxon>Gunneridae</taxon>
        <taxon>Pentapetalae</taxon>
        <taxon>Saxifragales</taxon>
        <taxon>Altingiaceae</taxon>
        <taxon>Liquidambar</taxon>
    </lineage>
</organism>
<name>A0AAP0RVZ3_LIQFO</name>